<dbReference type="RefSeq" id="XP_027426333.1">
    <property type="nucleotide sequence ID" value="XM_027570532.1"/>
</dbReference>
<dbReference type="OrthoDB" id="9659574at2759"/>
<dbReference type="Proteomes" id="UP000515165">
    <property type="component" value="Chromosome 4"/>
</dbReference>
<proteinExistence type="predicted"/>
<dbReference type="AlphaFoldDB" id="A0A6J2B921"/>
<dbReference type="InterPro" id="IPR050694">
    <property type="entry name" value="LRRC14/PRAME"/>
</dbReference>
<keyword evidence="1" id="KW-0433">Leucine-rich repeat</keyword>
<evidence type="ECO:0000256" key="2">
    <source>
        <dbReference type="ARBA" id="ARBA00022737"/>
    </source>
</evidence>
<dbReference type="KEGG" id="zca:113909423"/>
<dbReference type="PANTHER" id="PTHR14224:SF19">
    <property type="entry name" value="PRAME FAMILY MEMBER 11-RELATED"/>
    <property type="match status" value="1"/>
</dbReference>
<name>A0A6J2B921_ZALCA</name>
<evidence type="ECO:0000313" key="3">
    <source>
        <dbReference type="Proteomes" id="UP000515165"/>
    </source>
</evidence>
<dbReference type="GO" id="GO:0005737">
    <property type="term" value="C:cytoplasm"/>
    <property type="evidence" value="ECO:0007669"/>
    <property type="project" value="TreeGrafter"/>
</dbReference>
<keyword evidence="3" id="KW-1185">Reference proteome</keyword>
<evidence type="ECO:0000256" key="1">
    <source>
        <dbReference type="ARBA" id="ARBA00022614"/>
    </source>
</evidence>
<organism evidence="3 4">
    <name type="scientific">Zalophus californianus</name>
    <name type="common">California sealion</name>
    <dbReference type="NCBI Taxonomy" id="9704"/>
    <lineage>
        <taxon>Eukaryota</taxon>
        <taxon>Metazoa</taxon>
        <taxon>Chordata</taxon>
        <taxon>Craniata</taxon>
        <taxon>Vertebrata</taxon>
        <taxon>Euteleostomi</taxon>
        <taxon>Mammalia</taxon>
        <taxon>Eutheria</taxon>
        <taxon>Laurasiatheria</taxon>
        <taxon>Carnivora</taxon>
        <taxon>Caniformia</taxon>
        <taxon>Pinnipedia</taxon>
        <taxon>Otariidae</taxon>
        <taxon>Zalophus</taxon>
    </lineage>
</organism>
<evidence type="ECO:0000313" key="4">
    <source>
        <dbReference type="RefSeq" id="XP_027426333.1"/>
    </source>
</evidence>
<accession>A0A6J2B921</accession>
<sequence length="283" mass="32082">MSIEAPPRLLELAGKSLLKDKALAIAALEYLPSELFPPLFMVAFAGRYNKTLKAMVCAWPFAHLPLGGLMQTPHQAILQAAISGLGVLLAQKVRPRRWKLQVLDLRNTGQNFWRVWSGARAHVYPLMGPVAKDGVRMRQPLAPLVVSIDLCLRGRTQDECLTYLLRWATQRSSLHLCCKKLKIFTMAIQNIKKVLNMVQLDSILEVEVNCTWKLSTLEMFAPYLGQMSNVRRLVCSHIHATPSKEEKQHVTQFTSQFLQLHHLQKLSMDSPSFLEGCLDQMLR</sequence>
<reference evidence="4" key="1">
    <citation type="submission" date="2025-08" db="UniProtKB">
        <authorList>
            <consortium name="RefSeq"/>
        </authorList>
    </citation>
    <scope>IDENTIFICATION</scope>
    <source>
        <tissue evidence="4">Blood</tissue>
    </source>
</reference>
<protein>
    <submittedName>
        <fullName evidence="4">Melanoma antigen preferentially expressed in tumors-like</fullName>
    </submittedName>
</protein>
<keyword evidence="2" id="KW-0677">Repeat</keyword>
<dbReference type="PANTHER" id="PTHR14224">
    <property type="entry name" value="SIMILAR TO PREFERENTIALLY EXPRESSED ANTIGEN IN MELANOMA-LIKE 3"/>
    <property type="match status" value="1"/>
</dbReference>
<gene>
    <name evidence="4" type="primary">LOC113909423</name>
</gene>
<dbReference type="GeneID" id="113909423"/>